<dbReference type="Proteomes" id="UP000539372">
    <property type="component" value="Unassembled WGS sequence"/>
</dbReference>
<sequence length="185" mass="20883">MEQIRLSLDLDRDRLRFLLHDTHTLDLPSLFYGSLRAPEIFEIVVGRPMETAAIEPVSLDGHELARIIAGDGFPGIFPAETEDSLSCLLISDLSPLESLRVAWFEWEEYKLGRFSLSDGRAAQAFVPDIDAIRALHGSIDFHPWSFEEWRDRHLIGAIPNAQVWMAEMPDVTAILAENEKRAAAE</sequence>
<dbReference type="Gene3D" id="3.10.490.10">
    <property type="entry name" value="Gamma-glutamyl cyclotransferase-like"/>
    <property type="match status" value="1"/>
</dbReference>
<keyword evidence="2" id="KW-1185">Reference proteome</keyword>
<evidence type="ECO:0000313" key="2">
    <source>
        <dbReference type="Proteomes" id="UP000539372"/>
    </source>
</evidence>
<name>A0A7Y0E3P7_9PROT</name>
<accession>A0A7Y0E3P7</accession>
<dbReference type="RefSeq" id="WP_169627041.1">
    <property type="nucleotide sequence ID" value="NZ_JABBNT010000007.1"/>
</dbReference>
<reference evidence="1 2" key="1">
    <citation type="submission" date="2020-04" db="EMBL/GenBank/DDBJ databases">
        <title>Rhodospirillaceae bacterium KN72 isolated from deep sea.</title>
        <authorList>
            <person name="Zhang D.-C."/>
        </authorList>
    </citation>
    <scope>NUCLEOTIDE SEQUENCE [LARGE SCALE GENOMIC DNA]</scope>
    <source>
        <strain evidence="1 2">KN72</strain>
    </source>
</reference>
<comment type="caution">
    <text evidence="1">The sequence shown here is derived from an EMBL/GenBank/DDBJ whole genome shotgun (WGS) entry which is preliminary data.</text>
</comment>
<evidence type="ECO:0000313" key="1">
    <source>
        <dbReference type="EMBL" id="NMM46646.1"/>
    </source>
</evidence>
<dbReference type="EMBL" id="JABBNT010000007">
    <property type="protein sequence ID" value="NMM46646.1"/>
    <property type="molecule type" value="Genomic_DNA"/>
</dbReference>
<protein>
    <submittedName>
        <fullName evidence="1">Uncharacterized protein</fullName>
    </submittedName>
</protein>
<gene>
    <name evidence="1" type="ORF">HH303_19300</name>
</gene>
<proteinExistence type="predicted"/>
<dbReference type="AlphaFoldDB" id="A0A7Y0E3P7"/>
<organism evidence="1 2">
    <name type="scientific">Pacificispira spongiicola</name>
    <dbReference type="NCBI Taxonomy" id="2729598"/>
    <lineage>
        <taxon>Bacteria</taxon>
        <taxon>Pseudomonadati</taxon>
        <taxon>Pseudomonadota</taxon>
        <taxon>Alphaproteobacteria</taxon>
        <taxon>Rhodospirillales</taxon>
        <taxon>Rhodospirillaceae</taxon>
        <taxon>Pacificispira</taxon>
    </lineage>
</organism>